<gene>
    <name evidence="4" type="ordered locus">Os09g0451700</name>
</gene>
<dbReference type="KEGG" id="dosa:Os09g0451700"/>
<dbReference type="PANTHER" id="PTHR31662:SF33">
    <property type="entry name" value="DNA-BINDING STOREKEEPER PROTEIN TRANSCRIPTIONAL REGULATOR-LIKE PROTEIN"/>
    <property type="match status" value="1"/>
</dbReference>
<feature type="region of interest" description="Disordered" evidence="2">
    <location>
        <begin position="1"/>
        <end position="32"/>
    </location>
</feature>
<feature type="compositionally biased region" description="Acidic residues" evidence="2">
    <location>
        <begin position="144"/>
        <end position="154"/>
    </location>
</feature>
<reference evidence="5" key="2">
    <citation type="journal article" date="2008" name="Nucleic Acids Res.">
        <title>The rice annotation project database (RAP-DB): 2008 update.</title>
        <authorList>
            <consortium name="The rice annotation project (RAP)"/>
        </authorList>
    </citation>
    <scope>GENOME REANNOTATION</scope>
    <source>
        <strain evidence="5">cv. Nipponbare</strain>
    </source>
</reference>
<sequence length="180" mass="20095">AEQHSAAAAEDGTRSSPPNPTRTCSAEHSKRPSRVWSQADELVILRGLITYRTKRGVLPGSTQDIGKLHSYIRGQLSAKVSTTQLSDKVRRLKQKYQMLATRAKTGKEVFPTPHDHNIYQLAKKVWGTMSTAGEGGGSGYDNADAGESEEEQESEISASHYGKWQWDWDRCCECHCEREE</sequence>
<evidence type="ECO:0000256" key="1">
    <source>
        <dbReference type="ARBA" id="ARBA00010820"/>
    </source>
</evidence>
<feature type="region of interest" description="Disordered" evidence="2">
    <location>
        <begin position="133"/>
        <end position="158"/>
    </location>
</feature>
<evidence type="ECO:0000259" key="3">
    <source>
        <dbReference type="Pfam" id="PF04504"/>
    </source>
</evidence>
<reference evidence="4 5" key="1">
    <citation type="journal article" date="2005" name="Nature">
        <title>The map-based sequence of the rice genome.</title>
        <authorList>
            <consortium name="International rice genome sequencing project (IRGSP)"/>
            <person name="Matsumoto T."/>
            <person name="Wu J."/>
            <person name="Kanamori H."/>
            <person name="Katayose Y."/>
            <person name="Fujisawa M."/>
            <person name="Namiki N."/>
            <person name="Mizuno H."/>
            <person name="Yamamoto K."/>
            <person name="Antonio B.A."/>
            <person name="Baba T."/>
            <person name="Sakata K."/>
            <person name="Nagamura Y."/>
            <person name="Aoki H."/>
            <person name="Arikawa K."/>
            <person name="Arita K."/>
            <person name="Bito T."/>
            <person name="Chiden Y."/>
            <person name="Fujitsuka N."/>
            <person name="Fukunaka R."/>
            <person name="Hamada M."/>
            <person name="Harada C."/>
            <person name="Hayashi A."/>
            <person name="Hijishita S."/>
            <person name="Honda M."/>
            <person name="Hosokawa S."/>
            <person name="Ichikawa Y."/>
            <person name="Idonuma A."/>
            <person name="Iijima M."/>
            <person name="Ikeda M."/>
            <person name="Ikeno M."/>
            <person name="Ito K."/>
            <person name="Ito S."/>
            <person name="Ito T."/>
            <person name="Ito Y."/>
            <person name="Ito Y."/>
            <person name="Iwabuchi A."/>
            <person name="Kamiya K."/>
            <person name="Karasawa W."/>
            <person name="Kurita K."/>
            <person name="Katagiri S."/>
            <person name="Kikuta A."/>
            <person name="Kobayashi H."/>
            <person name="Kobayashi N."/>
            <person name="Machita K."/>
            <person name="Maehara T."/>
            <person name="Masukawa M."/>
            <person name="Mizubayashi T."/>
            <person name="Mukai Y."/>
            <person name="Nagasaki H."/>
            <person name="Nagata Y."/>
            <person name="Naito S."/>
            <person name="Nakashima M."/>
            <person name="Nakama Y."/>
            <person name="Nakamichi Y."/>
            <person name="Nakamura M."/>
            <person name="Meguro A."/>
            <person name="Negishi M."/>
            <person name="Ohta I."/>
            <person name="Ohta T."/>
            <person name="Okamoto M."/>
            <person name="Ono N."/>
            <person name="Saji S."/>
            <person name="Sakaguchi M."/>
            <person name="Sakai K."/>
            <person name="Shibata M."/>
            <person name="Shimokawa T."/>
            <person name="Song J."/>
            <person name="Takazaki Y."/>
            <person name="Terasawa K."/>
            <person name="Tsugane M."/>
            <person name="Tsuji K."/>
            <person name="Ueda S."/>
            <person name="Waki K."/>
            <person name="Yamagata H."/>
            <person name="Yamamoto M."/>
            <person name="Yamamoto S."/>
            <person name="Yamane H."/>
            <person name="Yoshiki S."/>
            <person name="Yoshihara R."/>
            <person name="Yukawa K."/>
            <person name="Zhong H."/>
            <person name="Yano M."/>
            <person name="Yuan Q."/>
            <person name="Ouyang S."/>
            <person name="Liu J."/>
            <person name="Jones K.M."/>
            <person name="Gansberger K."/>
            <person name="Moffat K."/>
            <person name="Hill J."/>
            <person name="Bera J."/>
            <person name="Fadrosh D."/>
            <person name="Jin S."/>
            <person name="Johri S."/>
            <person name="Kim M."/>
            <person name="Overton L."/>
            <person name="Reardon M."/>
            <person name="Tsitrin T."/>
            <person name="Vuong H."/>
            <person name="Weaver B."/>
            <person name="Ciecko A."/>
            <person name="Tallon L."/>
            <person name="Jackson J."/>
            <person name="Pai G."/>
            <person name="Aken S.V."/>
            <person name="Utterback T."/>
            <person name="Reidmuller S."/>
            <person name="Feldblyum T."/>
            <person name="Hsiao J."/>
            <person name="Zismann V."/>
            <person name="Iobst S."/>
            <person name="de Vazeille A.R."/>
            <person name="Buell C.R."/>
            <person name="Ying K."/>
            <person name="Li Y."/>
            <person name="Lu T."/>
            <person name="Huang Y."/>
            <person name="Zhao Q."/>
            <person name="Feng Q."/>
            <person name="Zhang L."/>
            <person name="Zhu J."/>
            <person name="Weng Q."/>
            <person name="Mu J."/>
            <person name="Lu Y."/>
            <person name="Fan D."/>
            <person name="Liu Y."/>
            <person name="Guan J."/>
            <person name="Zhang Y."/>
            <person name="Yu S."/>
            <person name="Liu X."/>
            <person name="Zhang Y."/>
            <person name="Hong G."/>
            <person name="Han B."/>
            <person name="Choisne N."/>
            <person name="Demange N."/>
            <person name="Orjeda G."/>
            <person name="Samain S."/>
            <person name="Cattolico L."/>
            <person name="Pelletier E."/>
            <person name="Couloux A."/>
            <person name="Segurens B."/>
            <person name="Wincker P."/>
            <person name="D'Hont A."/>
            <person name="Scarpelli C."/>
            <person name="Weissenbach J."/>
            <person name="Salanoubat M."/>
            <person name="Quetier F."/>
            <person name="Yu Y."/>
            <person name="Kim H.R."/>
            <person name="Rambo T."/>
            <person name="Currie J."/>
            <person name="Collura K."/>
            <person name="Luo M."/>
            <person name="Yang T."/>
            <person name="Ammiraju J.S.S."/>
            <person name="Engler F."/>
            <person name="Soderlund C."/>
            <person name="Wing R.A."/>
            <person name="Palmer L.E."/>
            <person name="de la Bastide M."/>
            <person name="Spiegel L."/>
            <person name="Nascimento L."/>
            <person name="Zutavern T."/>
            <person name="O'Shaughnessy A."/>
            <person name="Dike S."/>
            <person name="Dedhia N."/>
            <person name="Preston R."/>
            <person name="Balija V."/>
            <person name="McCombie W.R."/>
            <person name="Chow T."/>
            <person name="Chen H."/>
            <person name="Chung M."/>
            <person name="Chen C."/>
            <person name="Shaw J."/>
            <person name="Wu H."/>
            <person name="Hsiao K."/>
            <person name="Chao Y."/>
            <person name="Chu M."/>
            <person name="Cheng C."/>
            <person name="Hour A."/>
            <person name="Lee P."/>
            <person name="Lin S."/>
            <person name="Lin Y."/>
            <person name="Liou J."/>
            <person name="Liu S."/>
            <person name="Hsing Y."/>
            <person name="Raghuvanshi S."/>
            <person name="Mohanty A."/>
            <person name="Bharti A.K."/>
            <person name="Gaur A."/>
            <person name="Gupta V."/>
            <person name="Kumar D."/>
            <person name="Ravi V."/>
            <person name="Vij S."/>
            <person name="Kapur A."/>
            <person name="Khurana P."/>
            <person name="Khurana P."/>
            <person name="Khurana J.P."/>
            <person name="Tyagi A.K."/>
            <person name="Gaikwad K."/>
            <person name="Singh A."/>
            <person name="Dalal V."/>
            <person name="Srivastava S."/>
            <person name="Dixit A."/>
            <person name="Pal A.K."/>
            <person name="Ghazi I.A."/>
            <person name="Yadav M."/>
            <person name="Pandit A."/>
            <person name="Bhargava A."/>
            <person name="Sureshbabu K."/>
            <person name="Batra K."/>
            <person name="Sharma T.R."/>
            <person name="Mohapatra T."/>
            <person name="Singh N.K."/>
            <person name="Messing J."/>
            <person name="Nelson A.B."/>
            <person name="Fuks G."/>
            <person name="Kavchok S."/>
            <person name="Keizer G."/>
            <person name="Linton E."/>
            <person name="Llaca V."/>
            <person name="Song R."/>
            <person name="Tanyolac B."/>
            <person name="Young S."/>
            <person name="Ho-Il K."/>
            <person name="Hahn J.H."/>
            <person name="Sangsakoo G."/>
            <person name="Vanavichit A."/>
            <person name="de Mattos Luiz.A.T."/>
            <person name="Zimmer P.D."/>
            <person name="Malone G."/>
            <person name="Dellagostin O."/>
            <person name="de Oliveira A.C."/>
            <person name="Bevan M."/>
            <person name="Bancroft I."/>
            <person name="Minx P."/>
            <person name="Cordum H."/>
            <person name="Wilson R."/>
            <person name="Cheng Z."/>
            <person name="Jin W."/>
            <person name="Jiang J."/>
            <person name="Leong S.A."/>
            <person name="Iwama H."/>
            <person name="Gojobori T."/>
            <person name="Itoh T."/>
            <person name="Niimura Y."/>
            <person name="Fujii Y."/>
            <person name="Habara T."/>
            <person name="Sakai H."/>
            <person name="Sato Y."/>
            <person name="Wilson G."/>
            <person name="Kumar K."/>
            <person name="McCouch S."/>
            <person name="Juretic N."/>
            <person name="Hoen D."/>
            <person name="Wright S."/>
            <person name="Bruskiewich R."/>
            <person name="Bureau T."/>
            <person name="Miyao A."/>
            <person name="Hirochika H."/>
            <person name="Nishikawa T."/>
            <person name="Kadowaki K."/>
            <person name="Sugiura M."/>
            <person name="Burr B."/>
            <person name="Sasaki T."/>
        </authorList>
    </citation>
    <scope>NUCLEOTIDE SEQUENCE [LARGE SCALE GENOMIC DNA]</scope>
    <source>
        <strain evidence="5">cv. Nipponbare</strain>
    </source>
</reference>
<protein>
    <submittedName>
        <fullName evidence="4">Os09g0451700 protein</fullName>
    </submittedName>
</protein>
<evidence type="ECO:0000313" key="4">
    <source>
        <dbReference type="EMBL" id="BAF25246.1"/>
    </source>
</evidence>
<dbReference type="OMA" id="ECHCERE"/>
<dbReference type="PANTHER" id="PTHR31662">
    <property type="entry name" value="BNAANNG10740D PROTEIN-RELATED"/>
    <property type="match status" value="1"/>
</dbReference>
<dbReference type="Gramene" id="Os09t0451700-00">
    <property type="protein sequence ID" value="Os09t0451700-00"/>
    <property type="gene ID" value="Os09g0451700"/>
</dbReference>
<evidence type="ECO:0000313" key="5">
    <source>
        <dbReference type="Proteomes" id="UP000000763"/>
    </source>
</evidence>
<comment type="similarity">
    <text evidence="1">Belongs to the GeBP family.</text>
</comment>
<name>A0A0P0XN97_ORYSJ</name>
<dbReference type="EMBL" id="AP008215">
    <property type="protein sequence ID" value="BAF25246.1"/>
    <property type="molecule type" value="Genomic_DNA"/>
</dbReference>
<dbReference type="Proteomes" id="UP000000763">
    <property type="component" value="Chromosome 9"/>
</dbReference>
<proteinExistence type="inferred from homology"/>
<feature type="domain" description="Glabrous enhancer-binding protein-like DBD" evidence="3">
    <location>
        <begin position="33"/>
        <end position="127"/>
    </location>
</feature>
<dbReference type="InterPro" id="IPR053932">
    <property type="entry name" value="GeBP-like_DBD"/>
</dbReference>
<dbReference type="InterPro" id="IPR007592">
    <property type="entry name" value="GEBP"/>
</dbReference>
<dbReference type="Pfam" id="PF04504">
    <property type="entry name" value="GeBP-like_DBD"/>
    <property type="match status" value="1"/>
</dbReference>
<dbReference type="GO" id="GO:0006355">
    <property type="term" value="P:regulation of DNA-templated transcription"/>
    <property type="evidence" value="ECO:0007669"/>
    <property type="project" value="InterPro"/>
</dbReference>
<dbReference type="AlphaFoldDB" id="A0A0P0XN97"/>
<accession>A0A0P0XN97</accession>
<organism evidence="4 5">
    <name type="scientific">Oryza sativa subsp. japonica</name>
    <name type="common">Rice</name>
    <dbReference type="NCBI Taxonomy" id="39947"/>
    <lineage>
        <taxon>Eukaryota</taxon>
        <taxon>Viridiplantae</taxon>
        <taxon>Streptophyta</taxon>
        <taxon>Embryophyta</taxon>
        <taxon>Tracheophyta</taxon>
        <taxon>Spermatophyta</taxon>
        <taxon>Magnoliopsida</taxon>
        <taxon>Liliopsida</taxon>
        <taxon>Poales</taxon>
        <taxon>Poaceae</taxon>
        <taxon>BOP clade</taxon>
        <taxon>Oryzoideae</taxon>
        <taxon>Oryzeae</taxon>
        <taxon>Oryzinae</taxon>
        <taxon>Oryza</taxon>
        <taxon>Oryza sativa</taxon>
    </lineage>
</organism>
<evidence type="ECO:0000256" key="2">
    <source>
        <dbReference type="SAM" id="MobiDB-lite"/>
    </source>
</evidence>
<feature type="non-terminal residue" evidence="4">
    <location>
        <position position="1"/>
    </location>
</feature>